<evidence type="ECO:0008006" key="7">
    <source>
        <dbReference type="Google" id="ProtNLM"/>
    </source>
</evidence>
<sequence>MIPLLSLRCPASPSSLFHFSPSPPFSSRFTKSPFRRFLPPTKPSLSTNSFSSTSQQLGPQGPQNQQAPRTLFPGGYKRPEIKVPNFVLQLDPNDVLADDNALDFIDKAVSKWVGLVVLNGGEGSGGRVYEAARSLKAVVKDRAYLLIAERVDIAAAVGASGVVLSDQGLPAIVARNTMMDSKSDSVFLPLVARTVQSSDSALNASSSEGADFLIYDLGQEEHVNTAMKAVYENVKIPIFVVNNNSQAEVPSYTELTKIFKSGASGVVLSLEDLRLFTDDVLSEFFNIVYTTNNKRQDESIDELEMADINRGSHQKVGVAGFIKVEDREKQLIEKERSVLTEAINVFQKAAPLMEEISLLIDAVAQIDEPFLLAIVGEFNSGKSTVINALLGERYLTEGVIPTTNEITFCAILSWTGRICSVVKGTQMMNIVDTPGTNVILQRQQRLTEEFVPRADLLFFVISADRPLTESEVTFLRYTQQWKKKVVFVLNKSDLYRNTQELEEAISFIKENTKKLLNTEDVTLYPVAARLVLEEKLSATSDDGKKYREIAFTESNWKTSSFYKLENFLYSFLDGSTSRGMERMKLKLGTPIAIAERILSACETLNRKDCESAEQDLSSANEIIDSVKEYVIKMENESISWRRRTLSAIDATKSRILELIESTLQLSNLDVVASFLLKGESSTTLPATSRIQNEILGPAIADTQNLLGDYVTWLQSNNASEGRAYKESFEKKWPSITFSDKNYPLETYELLRKLDELSLRAIENLSANATSKQFEREVREVDCQKDHIDSYLSLNVLRSLFKMAAPMLLLLFLETFGGLGAAGLSASLLTSILPTTLEDLLALGLCSAGGFIAISNFPARRQGIIEKVKKTADALGQELEDAMQKDLQETTLNLEKFVRIIGEPYRDAAQNRLDKLLEVKDELSNVRGTLKMLQVEIQNLHVS</sequence>
<proteinExistence type="predicted"/>
<dbReference type="Pfam" id="PF02581">
    <property type="entry name" value="TMP-TENI"/>
    <property type="match status" value="1"/>
</dbReference>
<dbReference type="PANTHER" id="PTHR43681">
    <property type="entry name" value="TRANSMEMBRANE GTPASE FZO"/>
    <property type="match status" value="1"/>
</dbReference>
<reference evidence="5 6" key="1">
    <citation type="journal article" date="2021" name="bioRxiv">
        <title>The Gossypium anomalum genome as a resource for cotton improvement and evolutionary analysis of hybrid incompatibility.</title>
        <authorList>
            <person name="Grover C.E."/>
            <person name="Yuan D."/>
            <person name="Arick M.A."/>
            <person name="Miller E.R."/>
            <person name="Hu G."/>
            <person name="Peterson D.G."/>
            <person name="Wendel J.F."/>
            <person name="Udall J.A."/>
        </authorList>
    </citation>
    <scope>NUCLEOTIDE SEQUENCE [LARGE SCALE GENOMIC DNA]</scope>
    <source>
        <strain evidence="5">JFW-Udall</strain>
        <tissue evidence="5">Leaf</tissue>
    </source>
</reference>
<dbReference type="NCBIfam" id="TIGR00231">
    <property type="entry name" value="small_GTP"/>
    <property type="match status" value="1"/>
</dbReference>
<dbReference type="InterPro" id="IPR005225">
    <property type="entry name" value="Small_GTP-bd"/>
</dbReference>
<dbReference type="SUPFAM" id="SSF52540">
    <property type="entry name" value="P-loop containing nucleoside triphosphate hydrolases"/>
    <property type="match status" value="1"/>
</dbReference>
<evidence type="ECO:0000259" key="3">
    <source>
        <dbReference type="Pfam" id="PF01926"/>
    </source>
</evidence>
<evidence type="ECO:0000256" key="2">
    <source>
        <dbReference type="SAM" id="MobiDB-lite"/>
    </source>
</evidence>
<dbReference type="InterPro" id="IPR036206">
    <property type="entry name" value="ThiamineP_synth_sf"/>
</dbReference>
<dbReference type="InterPro" id="IPR051943">
    <property type="entry name" value="TRAFAC_Dynamin-like_GTPase"/>
</dbReference>
<dbReference type="FunFam" id="3.20.20.70:FF:000243">
    <property type="entry name" value="Probable transmembrane GTPase FZO-like, chloroplastic"/>
    <property type="match status" value="1"/>
</dbReference>
<dbReference type="Gene3D" id="3.40.50.300">
    <property type="entry name" value="P-loop containing nucleotide triphosphate hydrolases"/>
    <property type="match status" value="1"/>
</dbReference>
<dbReference type="PANTHER" id="PTHR43681:SF1">
    <property type="entry name" value="SARCALUMENIN"/>
    <property type="match status" value="1"/>
</dbReference>
<accession>A0A8J5YVD3</accession>
<feature type="domain" description="Thiamine phosphate synthase/TenI" evidence="4">
    <location>
        <begin position="98"/>
        <end position="213"/>
    </location>
</feature>
<dbReference type="OrthoDB" id="422720at2759"/>
<dbReference type="Pfam" id="PF01926">
    <property type="entry name" value="MMR_HSR1"/>
    <property type="match status" value="1"/>
</dbReference>
<name>A0A8J5YVD3_9ROSI</name>
<feature type="domain" description="G" evidence="3">
    <location>
        <begin position="373"/>
        <end position="491"/>
    </location>
</feature>
<dbReference type="CDD" id="cd09912">
    <property type="entry name" value="DLP_2"/>
    <property type="match status" value="1"/>
</dbReference>
<evidence type="ECO:0000313" key="6">
    <source>
        <dbReference type="Proteomes" id="UP000701853"/>
    </source>
</evidence>
<dbReference type="GO" id="GO:0009228">
    <property type="term" value="P:thiamine biosynthetic process"/>
    <property type="evidence" value="ECO:0007669"/>
    <property type="project" value="UniProtKB-KW"/>
</dbReference>
<feature type="compositionally biased region" description="Low complexity" evidence="2">
    <location>
        <begin position="44"/>
        <end position="66"/>
    </location>
</feature>
<dbReference type="SUPFAM" id="SSF51391">
    <property type="entry name" value="Thiamin phosphate synthase"/>
    <property type="match status" value="1"/>
</dbReference>
<protein>
    <recommendedName>
        <fullName evidence="7">G domain-containing protein</fullName>
    </recommendedName>
</protein>
<dbReference type="GO" id="GO:0010027">
    <property type="term" value="P:thylakoid membrane organization"/>
    <property type="evidence" value="ECO:0007669"/>
    <property type="project" value="TreeGrafter"/>
</dbReference>
<feature type="region of interest" description="Disordered" evidence="2">
    <location>
        <begin position="43"/>
        <end position="74"/>
    </location>
</feature>
<dbReference type="InterPro" id="IPR013785">
    <property type="entry name" value="Aldolase_TIM"/>
</dbReference>
<evidence type="ECO:0000256" key="1">
    <source>
        <dbReference type="SAM" id="Coils"/>
    </source>
</evidence>
<gene>
    <name evidence="5" type="ORF">CXB51_018887</name>
</gene>
<keyword evidence="6" id="KW-1185">Reference proteome</keyword>
<dbReference type="EMBL" id="JAHUZN010000008">
    <property type="protein sequence ID" value="KAG8485536.1"/>
    <property type="molecule type" value="Genomic_DNA"/>
</dbReference>
<dbReference type="InterPro" id="IPR027417">
    <property type="entry name" value="P-loop_NTPase"/>
</dbReference>
<keyword evidence="1" id="KW-0175">Coiled coil</keyword>
<comment type="caution">
    <text evidence="5">The sequence shown here is derived from an EMBL/GenBank/DDBJ whole genome shotgun (WGS) entry which is preliminary data.</text>
</comment>
<evidence type="ECO:0000313" key="5">
    <source>
        <dbReference type="EMBL" id="KAG8485536.1"/>
    </source>
</evidence>
<evidence type="ECO:0000259" key="4">
    <source>
        <dbReference type="Pfam" id="PF02581"/>
    </source>
</evidence>
<feature type="coiled-coil region" evidence="1">
    <location>
        <begin position="864"/>
        <end position="925"/>
    </location>
</feature>
<dbReference type="Gene3D" id="3.20.20.70">
    <property type="entry name" value="Aldolase class I"/>
    <property type="match status" value="1"/>
</dbReference>
<dbReference type="InterPro" id="IPR006073">
    <property type="entry name" value="GTP-bd"/>
</dbReference>
<dbReference type="GO" id="GO:0031969">
    <property type="term" value="C:chloroplast membrane"/>
    <property type="evidence" value="ECO:0007669"/>
    <property type="project" value="TreeGrafter"/>
</dbReference>
<dbReference type="AlphaFoldDB" id="A0A8J5YVD3"/>
<dbReference type="InterPro" id="IPR022998">
    <property type="entry name" value="ThiamineP_synth_TenI"/>
</dbReference>
<dbReference type="Proteomes" id="UP000701853">
    <property type="component" value="Chromosome 8"/>
</dbReference>
<dbReference type="GO" id="GO:0005525">
    <property type="term" value="F:GTP binding"/>
    <property type="evidence" value="ECO:0007669"/>
    <property type="project" value="InterPro"/>
</dbReference>
<organism evidence="5 6">
    <name type="scientific">Gossypium anomalum</name>
    <dbReference type="NCBI Taxonomy" id="47600"/>
    <lineage>
        <taxon>Eukaryota</taxon>
        <taxon>Viridiplantae</taxon>
        <taxon>Streptophyta</taxon>
        <taxon>Embryophyta</taxon>
        <taxon>Tracheophyta</taxon>
        <taxon>Spermatophyta</taxon>
        <taxon>Magnoliopsida</taxon>
        <taxon>eudicotyledons</taxon>
        <taxon>Gunneridae</taxon>
        <taxon>Pentapetalae</taxon>
        <taxon>rosids</taxon>
        <taxon>malvids</taxon>
        <taxon>Malvales</taxon>
        <taxon>Malvaceae</taxon>
        <taxon>Malvoideae</taxon>
        <taxon>Gossypium</taxon>
    </lineage>
</organism>